<dbReference type="EMBL" id="BMCS01000003">
    <property type="protein sequence ID" value="GGF38994.1"/>
    <property type="molecule type" value="Genomic_DNA"/>
</dbReference>
<dbReference type="Proteomes" id="UP000632454">
    <property type="component" value="Unassembled WGS sequence"/>
</dbReference>
<proteinExistence type="predicted"/>
<sequence length="223" mass="25453">MTDDQFFMPRDQQDALVESLHQVPKIAEDIAVTLARMDRVAKQEGTSRRSKRGSVPDGVNIAALDDWTQLHAVLVSWVRMVCEERHLMPPADALLSLASWLRHHIEDLAMCEGCEESVDEVAKLVDRCQSCIDLPWEDPTVRSDDPRVLLARRQAETVHVTYTTIEAVCRTMDVDPMINEQRMKYVVRRASIDHSGKDPVTRTKFWRLADIIDADTEMRKDAA</sequence>
<evidence type="ECO:0008006" key="3">
    <source>
        <dbReference type="Google" id="ProtNLM"/>
    </source>
</evidence>
<evidence type="ECO:0000313" key="1">
    <source>
        <dbReference type="EMBL" id="GGF38994.1"/>
    </source>
</evidence>
<comment type="caution">
    <text evidence="1">The sequence shown here is derived from an EMBL/GenBank/DDBJ whole genome shotgun (WGS) entry which is preliminary data.</text>
</comment>
<protein>
    <recommendedName>
        <fullName evidence="3">DUF222 domain-containing protein</fullName>
    </recommendedName>
</protein>
<keyword evidence="2" id="KW-1185">Reference proteome</keyword>
<gene>
    <name evidence="1" type="ORF">GCM10007298_38370</name>
</gene>
<reference evidence="2" key="1">
    <citation type="journal article" date="2019" name="Int. J. Syst. Evol. Microbiol.">
        <title>The Global Catalogue of Microorganisms (GCM) 10K type strain sequencing project: providing services to taxonomists for standard genome sequencing and annotation.</title>
        <authorList>
            <consortium name="The Broad Institute Genomics Platform"/>
            <consortium name="The Broad Institute Genome Sequencing Center for Infectious Disease"/>
            <person name="Wu L."/>
            <person name="Ma J."/>
        </authorList>
    </citation>
    <scope>NUCLEOTIDE SEQUENCE [LARGE SCALE GENOMIC DNA]</scope>
    <source>
        <strain evidence="2">CCM 7855</strain>
    </source>
</reference>
<name>A0ABQ1V5C7_9NOCA</name>
<evidence type="ECO:0000313" key="2">
    <source>
        <dbReference type="Proteomes" id="UP000632454"/>
    </source>
</evidence>
<accession>A0ABQ1V5C7</accession>
<organism evidence="1 2">
    <name type="scientific">Williamsia phyllosphaerae</name>
    <dbReference type="NCBI Taxonomy" id="885042"/>
    <lineage>
        <taxon>Bacteria</taxon>
        <taxon>Bacillati</taxon>
        <taxon>Actinomycetota</taxon>
        <taxon>Actinomycetes</taxon>
        <taxon>Mycobacteriales</taxon>
        <taxon>Nocardiaceae</taxon>
        <taxon>Williamsia</taxon>
    </lineage>
</organism>
<dbReference type="RefSeq" id="WP_188491967.1">
    <property type="nucleotide sequence ID" value="NZ_BMCS01000003.1"/>
</dbReference>